<proteinExistence type="inferred from homology"/>
<evidence type="ECO:0000313" key="5">
    <source>
        <dbReference type="Proteomes" id="UP000244978"/>
    </source>
</evidence>
<dbReference type="PANTHER" id="PTHR42928:SF5">
    <property type="entry name" value="BLR1237 PROTEIN"/>
    <property type="match status" value="1"/>
</dbReference>
<comment type="similarity">
    <text evidence="1">Belongs to the UPF0065 (bug) family.</text>
</comment>
<keyword evidence="5" id="KW-1185">Reference proteome</keyword>
<dbReference type="EMBL" id="QEEX01000001">
    <property type="protein sequence ID" value="PWB97640.1"/>
    <property type="molecule type" value="Genomic_DNA"/>
</dbReference>
<dbReference type="SUPFAM" id="SSF53850">
    <property type="entry name" value="Periplasmic binding protein-like II"/>
    <property type="match status" value="1"/>
</dbReference>
<comment type="caution">
    <text evidence="4">The sequence shown here is derived from an EMBL/GenBank/DDBJ whole genome shotgun (WGS) entry which is preliminary data.</text>
</comment>
<sequence>MTPCTTPTPRAWRYTATSPRRSCPPRHPISPDCAVKAPTRQPPPRRMPPPPSRRTRMSNRFRATVAGVAVVAGISMLAACSSTASSTGSAAEPEFPTKDITMVVPYSAGGPTDIAARALAKGMEEELGSTIVVENKPGASGITGLSELSAKKADGYSITFTPGDAFVQSELRTAPYTFDSFEPVAGIMTQPYIVVTSKDSGIASYEDLSDADRLTYSVSGIGTPTHINTEILTEDLGVAATAVPYDGAGPAVQAAVGNNVSFAMLDASGVMPFIASGDLVALAVLTTDGERLDYLPEVPSLTELEADVENMTLTIYGVAAPAGLDKGVREALRSAALAATESKTFADFAEANYMPMLDAETEANWYETLKTTAKATVKSLKKFGIELQ</sequence>
<dbReference type="KEGG" id="salc:C2138_12190"/>
<accession>A0A2U1T1B1</accession>
<keyword evidence="3" id="KW-0812">Transmembrane</keyword>
<feature type="region of interest" description="Disordered" evidence="2">
    <location>
        <begin position="1"/>
        <end position="56"/>
    </location>
</feature>
<organism evidence="4 5">
    <name type="scientific">Homoserinimonas hongtaonis</name>
    <dbReference type="NCBI Taxonomy" id="2079791"/>
    <lineage>
        <taxon>Bacteria</taxon>
        <taxon>Bacillati</taxon>
        <taxon>Actinomycetota</taxon>
        <taxon>Actinomycetes</taxon>
        <taxon>Micrococcales</taxon>
        <taxon>Microbacteriaceae</taxon>
        <taxon>Homoserinimonas</taxon>
    </lineage>
</organism>
<dbReference type="Proteomes" id="UP000244978">
    <property type="component" value="Unassembled WGS sequence"/>
</dbReference>
<evidence type="ECO:0000256" key="3">
    <source>
        <dbReference type="SAM" id="Phobius"/>
    </source>
</evidence>
<feature type="compositionally biased region" description="Pro residues" evidence="2">
    <location>
        <begin position="40"/>
        <end position="52"/>
    </location>
</feature>
<keyword evidence="3" id="KW-1133">Transmembrane helix</keyword>
<dbReference type="InterPro" id="IPR042100">
    <property type="entry name" value="Bug_dom1"/>
</dbReference>
<dbReference type="InterPro" id="IPR005064">
    <property type="entry name" value="BUG"/>
</dbReference>
<evidence type="ECO:0000256" key="1">
    <source>
        <dbReference type="ARBA" id="ARBA00006987"/>
    </source>
</evidence>
<feature type="transmembrane region" description="Helical" evidence="3">
    <location>
        <begin position="61"/>
        <end position="79"/>
    </location>
</feature>
<dbReference type="Gene3D" id="3.40.190.150">
    <property type="entry name" value="Bordetella uptake gene, domain 1"/>
    <property type="match status" value="1"/>
</dbReference>
<dbReference type="PANTHER" id="PTHR42928">
    <property type="entry name" value="TRICARBOXYLATE-BINDING PROTEIN"/>
    <property type="match status" value="1"/>
</dbReference>
<dbReference type="AlphaFoldDB" id="A0A2U1T1B1"/>
<reference evidence="5" key="1">
    <citation type="submission" date="2018-04" db="EMBL/GenBank/DDBJ databases">
        <authorList>
            <person name="Liu S."/>
            <person name="Wang Z."/>
            <person name="Li J."/>
        </authorList>
    </citation>
    <scope>NUCLEOTIDE SEQUENCE [LARGE SCALE GENOMIC DNA]</scope>
    <source>
        <strain evidence="5">S1194</strain>
    </source>
</reference>
<protein>
    <submittedName>
        <fullName evidence="4">Tripartite tricarboxylate transporter substrate binding protein</fullName>
    </submittedName>
</protein>
<evidence type="ECO:0000256" key="2">
    <source>
        <dbReference type="SAM" id="MobiDB-lite"/>
    </source>
</evidence>
<dbReference type="Pfam" id="PF03401">
    <property type="entry name" value="TctC"/>
    <property type="match status" value="1"/>
</dbReference>
<name>A0A2U1T1B1_9MICO</name>
<dbReference type="Gene3D" id="3.40.190.10">
    <property type="entry name" value="Periplasmic binding protein-like II"/>
    <property type="match status" value="1"/>
</dbReference>
<keyword evidence="3" id="KW-0472">Membrane</keyword>
<evidence type="ECO:0000313" key="4">
    <source>
        <dbReference type="EMBL" id="PWB97640.1"/>
    </source>
</evidence>
<gene>
    <name evidence="4" type="ORF">DF220_07225</name>
</gene>
<dbReference type="CDD" id="cd07012">
    <property type="entry name" value="PBP2_Bug_TTT"/>
    <property type="match status" value="1"/>
</dbReference>